<keyword evidence="6" id="KW-0418">Kinase</keyword>
<proteinExistence type="inferred from homology"/>
<evidence type="ECO:0000256" key="1">
    <source>
        <dbReference type="ARBA" id="ARBA00004123"/>
    </source>
</evidence>
<keyword evidence="3" id="KW-0597">Phosphoprotein</keyword>
<feature type="region of interest" description="Disordered" evidence="5">
    <location>
        <begin position="90"/>
        <end position="127"/>
    </location>
</feature>
<keyword evidence="6" id="KW-0808">Transferase</keyword>
<comment type="caution">
    <text evidence="6">The sequence shown here is derived from an EMBL/GenBank/DDBJ whole genome shotgun (WGS) entry which is preliminary data.</text>
</comment>
<dbReference type="STRING" id="10195.A0A3M7QPJ2"/>
<dbReference type="GO" id="GO:0005737">
    <property type="term" value="C:cytoplasm"/>
    <property type="evidence" value="ECO:0007669"/>
    <property type="project" value="TreeGrafter"/>
</dbReference>
<organism evidence="6 7">
    <name type="scientific">Brachionus plicatilis</name>
    <name type="common">Marine rotifer</name>
    <name type="synonym">Brachionus muelleri</name>
    <dbReference type="NCBI Taxonomy" id="10195"/>
    <lineage>
        <taxon>Eukaryota</taxon>
        <taxon>Metazoa</taxon>
        <taxon>Spiralia</taxon>
        <taxon>Gnathifera</taxon>
        <taxon>Rotifera</taxon>
        <taxon>Eurotatoria</taxon>
        <taxon>Monogononta</taxon>
        <taxon>Pseudotrocha</taxon>
        <taxon>Ploima</taxon>
        <taxon>Brachionidae</taxon>
        <taxon>Brachionus</taxon>
    </lineage>
</organism>
<dbReference type="Pfam" id="PF09806">
    <property type="entry name" value="CDK2AP"/>
    <property type="match status" value="1"/>
</dbReference>
<feature type="compositionally biased region" description="Low complexity" evidence="5">
    <location>
        <begin position="95"/>
        <end position="126"/>
    </location>
</feature>
<evidence type="ECO:0000256" key="5">
    <source>
        <dbReference type="SAM" id="MobiDB-lite"/>
    </source>
</evidence>
<evidence type="ECO:0000313" key="6">
    <source>
        <dbReference type="EMBL" id="RNA12905.1"/>
    </source>
</evidence>
<accession>A0A3M7QPJ2</accession>
<comment type="subcellular location">
    <subcellularLocation>
        <location evidence="1">Nucleus</location>
    </subcellularLocation>
</comment>
<dbReference type="Gene3D" id="6.10.140.1300">
    <property type="match status" value="1"/>
</dbReference>
<dbReference type="InterPro" id="IPR017266">
    <property type="entry name" value="DOC_1/2"/>
</dbReference>
<keyword evidence="7" id="KW-1185">Reference proteome</keyword>
<comment type="similarity">
    <text evidence="2">Belongs to the CDK2AP family.</text>
</comment>
<sequence>MDMSKGQQQRQSGSIKQSGSSASLNKSQSQQSPFDVLSSLGGDFNSAVAALTAAASGNLDSNALAQLNAIAQLNQMATNPKMAAAMMQHFGNQGSPSLPASSSLSTTSANNSHHLQSASSASSTNNVKMNQSRYQQLLGIIDDMGKEIRTCYSGNKNSIERLKRNIASARILVKDCQIECDRNVKQ</sequence>
<feature type="compositionally biased region" description="Low complexity" evidence="5">
    <location>
        <begin position="1"/>
        <end position="23"/>
    </location>
</feature>
<evidence type="ECO:0000313" key="7">
    <source>
        <dbReference type="Proteomes" id="UP000276133"/>
    </source>
</evidence>
<keyword evidence="4" id="KW-0539">Nucleus</keyword>
<dbReference type="PANTHER" id="PTHR22607">
    <property type="entry name" value="DELETED IN ORAL CANCER 1/CDK2-ASSOCIATED PROTEIN 1"/>
    <property type="match status" value="1"/>
</dbReference>
<dbReference type="OrthoDB" id="9628807at2759"/>
<protein>
    <submittedName>
        <fullName evidence="6">Cyclin-dependent kinase 2-associated 1-like</fullName>
    </submittedName>
</protein>
<dbReference type="AlphaFoldDB" id="A0A3M7QPJ2"/>
<dbReference type="PANTHER" id="PTHR22607:SF3">
    <property type="entry name" value="CDK2-ASSOCIATED PROTEIN 1, ISOFORM B"/>
    <property type="match status" value="1"/>
</dbReference>
<evidence type="ECO:0000256" key="3">
    <source>
        <dbReference type="ARBA" id="ARBA00022553"/>
    </source>
</evidence>
<dbReference type="GO" id="GO:0005634">
    <property type="term" value="C:nucleus"/>
    <property type="evidence" value="ECO:0007669"/>
    <property type="project" value="UniProtKB-SubCell"/>
</dbReference>
<evidence type="ECO:0000256" key="4">
    <source>
        <dbReference type="ARBA" id="ARBA00023242"/>
    </source>
</evidence>
<dbReference type="Proteomes" id="UP000276133">
    <property type="component" value="Unassembled WGS sequence"/>
</dbReference>
<reference evidence="6 7" key="1">
    <citation type="journal article" date="2018" name="Sci. Rep.">
        <title>Genomic signatures of local adaptation to the degree of environmental predictability in rotifers.</title>
        <authorList>
            <person name="Franch-Gras L."/>
            <person name="Hahn C."/>
            <person name="Garcia-Roger E.M."/>
            <person name="Carmona M.J."/>
            <person name="Serra M."/>
            <person name="Gomez A."/>
        </authorList>
    </citation>
    <scope>NUCLEOTIDE SEQUENCE [LARGE SCALE GENOMIC DNA]</scope>
    <source>
        <strain evidence="6">HYR1</strain>
    </source>
</reference>
<feature type="region of interest" description="Disordered" evidence="5">
    <location>
        <begin position="1"/>
        <end position="30"/>
    </location>
</feature>
<gene>
    <name evidence="6" type="ORF">BpHYR1_041926</name>
</gene>
<name>A0A3M7QPJ2_BRAPC</name>
<evidence type="ECO:0000256" key="2">
    <source>
        <dbReference type="ARBA" id="ARBA00008485"/>
    </source>
</evidence>
<dbReference type="EMBL" id="REGN01005562">
    <property type="protein sequence ID" value="RNA12905.1"/>
    <property type="molecule type" value="Genomic_DNA"/>
</dbReference>
<dbReference type="GO" id="GO:0016301">
    <property type="term" value="F:kinase activity"/>
    <property type="evidence" value="ECO:0007669"/>
    <property type="project" value="UniProtKB-KW"/>
</dbReference>